<evidence type="ECO:0000256" key="1">
    <source>
        <dbReference type="SAM" id="MobiDB-lite"/>
    </source>
</evidence>
<accession>A0A0W0Y4B2</accession>
<reference evidence="2 3" key="1">
    <citation type="submission" date="2015-11" db="EMBL/GenBank/DDBJ databases">
        <title>Genomic analysis of 38 Legionella species identifies large and diverse effector repertoires.</title>
        <authorList>
            <person name="Burstein D."/>
            <person name="Amaro F."/>
            <person name="Zusman T."/>
            <person name="Lifshitz Z."/>
            <person name="Cohen O."/>
            <person name="Gilbert J.A."/>
            <person name="Pupko T."/>
            <person name="Shuman H.A."/>
            <person name="Segal G."/>
        </authorList>
    </citation>
    <scope>NUCLEOTIDE SEQUENCE [LARGE SCALE GENOMIC DNA]</scope>
    <source>
        <strain evidence="2 3">CDC#1442-AUS-E</strain>
    </source>
</reference>
<feature type="compositionally biased region" description="Basic and acidic residues" evidence="1">
    <location>
        <begin position="437"/>
        <end position="469"/>
    </location>
</feature>
<organism evidence="2 3">
    <name type="scientific">Legionella quinlivanii</name>
    <dbReference type="NCBI Taxonomy" id="45073"/>
    <lineage>
        <taxon>Bacteria</taxon>
        <taxon>Pseudomonadati</taxon>
        <taxon>Pseudomonadota</taxon>
        <taxon>Gammaproteobacteria</taxon>
        <taxon>Legionellales</taxon>
        <taxon>Legionellaceae</taxon>
        <taxon>Legionella</taxon>
    </lineage>
</organism>
<dbReference type="Proteomes" id="UP000054618">
    <property type="component" value="Unassembled WGS sequence"/>
</dbReference>
<sequence>MPKPKKPNVTTALLLSKHAGALKKDKSDVTDLAKKLYKASSTTAFIAACKQYKDKPHVIVAALDRIKGDEILKIFSDKDGRVRESELEKLKELGPTTVGRYINLVRLADKKYWLEFTDTDYLDIAESLGDLKDPQTYLTDDELYYFVSHLSLKNYAMLCNLNENFQAKSMAILANRDKDRAQEIYNKIEFKEGYALLKKPPDKRNMLTKFADFLIINPAWFNQGEALIFRDPGETLNEGGECFGITGLWLTTDKFHTTLRNEVRGQKSDYADKPIIGQITSLQRNATLQTQAMSRERQAFKGNEKSVSEKIIQEIAANPGKDRLQFTTIHPKEHTGHTMGLRITHEDKKIKLQYYDSNYGKREYTFPNNEKGLKQGAVFIKLCLKQSHADLLAYELTSRKELEQRYKPSLVHQADQKAAIQQLRQQAANRSPESSPEQEKKKDKVKEKTPAVSDKKDKEMKEPGASENEPLMKEEKQVKYDATRWKNAIKQPTLYSYTDTRLNDIKNSQAFKDLVKHAETLFKDDRIHAFRVDKSDAIYELVMNLAKSKDLKSFQTLLRDLKSNQDLTTNTMNKNGGMISRYELLNKGQGIFTRMFAWAGVKTTTARLIDEISKMAEDKSEQKADAKENASPRMG</sequence>
<dbReference type="OrthoDB" id="5645780at2"/>
<evidence type="ECO:0000313" key="2">
    <source>
        <dbReference type="EMBL" id="KTD51626.1"/>
    </source>
</evidence>
<comment type="caution">
    <text evidence="2">The sequence shown here is derived from an EMBL/GenBank/DDBJ whole genome shotgun (WGS) entry which is preliminary data.</text>
</comment>
<evidence type="ECO:0000313" key="3">
    <source>
        <dbReference type="Proteomes" id="UP000054618"/>
    </source>
</evidence>
<proteinExistence type="predicted"/>
<feature type="region of interest" description="Disordered" evidence="1">
    <location>
        <begin position="409"/>
        <end position="469"/>
    </location>
</feature>
<dbReference type="RefSeq" id="WP_058506593.1">
    <property type="nucleotide sequence ID" value="NZ_CAAAIK010000002.1"/>
</dbReference>
<dbReference type="Gene3D" id="1.20.1280.280">
    <property type="match status" value="1"/>
</dbReference>
<gene>
    <name evidence="2" type="ORF">Lqui_0470</name>
</gene>
<protein>
    <submittedName>
        <fullName evidence="2">Uncharacterized protein</fullName>
    </submittedName>
</protein>
<dbReference type="InterPro" id="IPR038346">
    <property type="entry name" value="DrrA_PI4P-bd_sf"/>
</dbReference>
<dbReference type="AlphaFoldDB" id="A0A0W0Y4B2"/>
<dbReference type="EMBL" id="LNYS01000006">
    <property type="protein sequence ID" value="KTD51626.1"/>
    <property type="molecule type" value="Genomic_DNA"/>
</dbReference>
<feature type="compositionally biased region" description="Polar residues" evidence="1">
    <location>
        <begin position="422"/>
        <end position="435"/>
    </location>
</feature>
<dbReference type="STRING" id="45073.Lqui_0470"/>
<keyword evidence="3" id="KW-1185">Reference proteome</keyword>
<dbReference type="PATRIC" id="fig|45073.5.peg.500"/>
<feature type="region of interest" description="Disordered" evidence="1">
    <location>
        <begin position="614"/>
        <end position="635"/>
    </location>
</feature>
<name>A0A0W0Y4B2_9GAMM</name>